<evidence type="ECO:0000313" key="2">
    <source>
        <dbReference type="Proteomes" id="UP000462922"/>
    </source>
</evidence>
<dbReference type="EMBL" id="WDAX01000002">
    <property type="protein sequence ID" value="KAB6576914.1"/>
    <property type="molecule type" value="Genomic_DNA"/>
</dbReference>
<dbReference type="RefSeq" id="WP_038611754.1">
    <property type="nucleotide sequence ID" value="NZ_CP143952.1"/>
</dbReference>
<proteinExistence type="predicted"/>
<sequence>MISLKTYREYYEDVMRRVPGIHSVRVVNVDQDMSDCLKSISSDELPVLFVVVPSAQETGTDPDNVEEDNLCLIFLMDRMDMQRRGPVRVLEDTQPLVESIKNVMRGDRNRGCCLMRNLDRMTTTPETGFYTDYSGWSVSFKLGTE</sequence>
<dbReference type="Proteomes" id="UP000462922">
    <property type="component" value="Unassembled WGS sequence"/>
</dbReference>
<dbReference type="AlphaFoldDB" id="A0A174QEG7"/>
<protein>
    <submittedName>
        <fullName evidence="1">Uncharacterized protein</fullName>
    </submittedName>
</protein>
<organism evidence="1 2">
    <name type="scientific">Phocaeicola vulgatus</name>
    <name type="common">Bacteroides vulgatus</name>
    <dbReference type="NCBI Taxonomy" id="821"/>
    <lineage>
        <taxon>Bacteria</taxon>
        <taxon>Pseudomonadati</taxon>
        <taxon>Bacteroidota</taxon>
        <taxon>Bacteroidia</taxon>
        <taxon>Bacteroidales</taxon>
        <taxon>Bacteroidaceae</taxon>
        <taxon>Phocaeicola</taxon>
    </lineage>
</organism>
<name>A0A174QEG7_PHOVU</name>
<evidence type="ECO:0000313" key="1">
    <source>
        <dbReference type="EMBL" id="KAB6576914.1"/>
    </source>
</evidence>
<reference evidence="1 2" key="1">
    <citation type="journal article" date="2019" name="Nat. Med.">
        <title>A library of human gut bacterial isolates paired with longitudinal multiomics data enables mechanistic microbiome research.</title>
        <authorList>
            <person name="Poyet M."/>
            <person name="Groussin M."/>
            <person name="Gibbons S.M."/>
            <person name="Avila-Pacheco J."/>
            <person name="Jiang X."/>
            <person name="Kearney S.M."/>
            <person name="Perrotta A.R."/>
            <person name="Berdy B."/>
            <person name="Zhao S."/>
            <person name="Lieberman T.D."/>
            <person name="Swanson P.K."/>
            <person name="Smith M."/>
            <person name="Roesemann S."/>
            <person name="Alexander J.E."/>
            <person name="Rich S.A."/>
            <person name="Livny J."/>
            <person name="Vlamakis H."/>
            <person name="Clish C."/>
            <person name="Bullock K."/>
            <person name="Deik A."/>
            <person name="Scott J."/>
            <person name="Pierce K.A."/>
            <person name="Xavier R.J."/>
            <person name="Alm E.J."/>
        </authorList>
    </citation>
    <scope>NUCLEOTIDE SEQUENCE [LARGE SCALE GENOMIC DNA]</scope>
    <source>
        <strain evidence="1 2">BIOML-A110</strain>
    </source>
</reference>
<gene>
    <name evidence="1" type="ORF">GAY76_01160</name>
</gene>
<accession>A0A174QEG7</accession>
<comment type="caution">
    <text evidence="1">The sequence shown here is derived from an EMBL/GenBank/DDBJ whole genome shotgun (WGS) entry which is preliminary data.</text>
</comment>